<evidence type="ECO:0000313" key="2">
    <source>
        <dbReference type="Proteomes" id="UP000031670"/>
    </source>
</evidence>
<organism evidence="1 2">
    <name type="scientific">Vibrio ishigakensis</name>
    <dbReference type="NCBI Taxonomy" id="1481914"/>
    <lineage>
        <taxon>Bacteria</taxon>
        <taxon>Pseudomonadati</taxon>
        <taxon>Pseudomonadota</taxon>
        <taxon>Gammaproteobacteria</taxon>
        <taxon>Vibrionales</taxon>
        <taxon>Vibrionaceae</taxon>
        <taxon>Vibrio</taxon>
    </lineage>
</organism>
<dbReference type="Gene3D" id="3.40.50.410">
    <property type="entry name" value="von Willebrand factor, type A domain"/>
    <property type="match status" value="1"/>
</dbReference>
<dbReference type="AlphaFoldDB" id="A0A0B8PAR3"/>
<comment type="caution">
    <text evidence="1">The sequence shown here is derived from an EMBL/GenBank/DDBJ whole genome shotgun (WGS) entry which is preliminary data.</text>
</comment>
<sequence>MKVRLRKKQQGVAAVWLALALVPVMGFTFLSVEGTRYIQTSARLHDSLEAAAIAVTVADFREAKTGSGQLRTDELATRYVNAYVRGVTEGDIVIQSVWEHQEWVDENTPEHIQYRVTGTTNHDSWFASQFIPSFNETQAITGQSLAKKYPVFLGDNNIDLMLVSDFSGSMNWRWGSRNECNYRSCKIDDLKDAIRSLAETVLCHEVVNTQSGKVCLLEENDNEWGNRIGIVPFNIRTREVVKGNTVAASQLMYRSDVVTGITNKNYLNVNWNSIRDYNLEYIAKCVEEPSECKTQDLTNPGKVKGRIIRAHDVLTSSNYGYPDNTLYVDYPASVDNLLVNKVTVALANETPKLKRTYYQVEDARLYSGYGSSSSKQFKNIPLTNNLISLLGVNVDGSSHSDYGVYDMEAKGSTAAFQGMLRGFQLLAAGKPETSDPEETEAYNNKLKMLFVLTDGQESPNNGILRNLVSNGMCDKARELIPGLFIGVIGIDFQASQQSGYQTCVLDPKDIIDVTNLEELKESINELIHRGTISNGVTQLY</sequence>
<dbReference type="EMBL" id="BBSA01000001">
    <property type="protein sequence ID" value="GAM60278.1"/>
    <property type="molecule type" value="Genomic_DNA"/>
</dbReference>
<dbReference type="Proteomes" id="UP000031670">
    <property type="component" value="Unassembled WGS sequence"/>
</dbReference>
<proteinExistence type="predicted"/>
<reference evidence="1 2" key="2">
    <citation type="submission" date="2015-01" db="EMBL/GenBank/DDBJ databases">
        <authorList>
            <consortium name="NBRP consortium"/>
            <person name="Sawabe T."/>
            <person name="Meirelles P."/>
            <person name="Feng G."/>
            <person name="Sayaka M."/>
            <person name="Hattori M."/>
            <person name="Ohkuma M."/>
        </authorList>
    </citation>
    <scope>NUCLEOTIDE SEQUENCE [LARGE SCALE GENOMIC DNA]</scope>
    <source>
        <strain evidence="1 2">JCM19232</strain>
    </source>
</reference>
<protein>
    <submittedName>
        <fullName evidence="1">Protein tadG</fullName>
    </submittedName>
</protein>
<evidence type="ECO:0000313" key="1">
    <source>
        <dbReference type="EMBL" id="GAM60278.1"/>
    </source>
</evidence>
<dbReference type="InterPro" id="IPR036465">
    <property type="entry name" value="vWFA_dom_sf"/>
</dbReference>
<name>A0A0B8PAR3_9VIBR</name>
<reference evidence="1 2" key="1">
    <citation type="submission" date="2015-01" db="EMBL/GenBank/DDBJ databases">
        <title>Vibrio sp. C5 JCM 19232 whole genome shotgun sequence.</title>
        <authorList>
            <person name="Sawabe T."/>
            <person name="Meirelles P."/>
            <person name="Feng G."/>
            <person name="Sayaka M."/>
            <person name="Hattori M."/>
            <person name="Ohkuma M."/>
        </authorList>
    </citation>
    <scope>NUCLEOTIDE SEQUENCE [LARGE SCALE GENOMIC DNA]</scope>
    <source>
        <strain evidence="1 2">JCM19232</strain>
    </source>
</reference>
<gene>
    <name evidence="1" type="ORF">JCM19232_611</name>
</gene>
<accession>A0A0B8PAR3</accession>